<dbReference type="OrthoDB" id="10551687at2759"/>
<accession>A0A5N6SL60</accession>
<protein>
    <submittedName>
        <fullName evidence="1">Uncharacterized protein</fullName>
    </submittedName>
</protein>
<reference evidence="1 2" key="1">
    <citation type="submission" date="2019-04" db="EMBL/GenBank/DDBJ databases">
        <title>Friends and foes A comparative genomics study of 23 Aspergillus species from section Flavi.</title>
        <authorList>
            <consortium name="DOE Joint Genome Institute"/>
            <person name="Kjaerbolling I."/>
            <person name="Vesth T."/>
            <person name="Frisvad J.C."/>
            <person name="Nybo J.L."/>
            <person name="Theobald S."/>
            <person name="Kildgaard S."/>
            <person name="Isbrandt T."/>
            <person name="Kuo A."/>
            <person name="Sato A."/>
            <person name="Lyhne E.K."/>
            <person name="Kogle M.E."/>
            <person name="Wiebenga A."/>
            <person name="Kun R.S."/>
            <person name="Lubbers R.J."/>
            <person name="Makela M.R."/>
            <person name="Barry K."/>
            <person name="Chovatia M."/>
            <person name="Clum A."/>
            <person name="Daum C."/>
            <person name="Haridas S."/>
            <person name="He G."/>
            <person name="LaButti K."/>
            <person name="Lipzen A."/>
            <person name="Mondo S."/>
            <person name="Riley R."/>
            <person name="Salamov A."/>
            <person name="Simmons B.A."/>
            <person name="Magnuson J.K."/>
            <person name="Henrissat B."/>
            <person name="Mortensen U.H."/>
            <person name="Larsen T.O."/>
            <person name="Devries R.P."/>
            <person name="Grigoriev I.V."/>
            <person name="Machida M."/>
            <person name="Baker S.E."/>
            <person name="Andersen M.R."/>
        </authorList>
    </citation>
    <scope>NUCLEOTIDE SEQUENCE [LARGE SCALE GENOMIC DNA]</scope>
    <source>
        <strain evidence="1 2">CBS 117625</strain>
    </source>
</reference>
<proteinExistence type="predicted"/>
<evidence type="ECO:0000313" key="1">
    <source>
        <dbReference type="EMBL" id="KAE8133874.1"/>
    </source>
</evidence>
<dbReference type="Proteomes" id="UP000325672">
    <property type="component" value="Unassembled WGS sequence"/>
</dbReference>
<organism evidence="1 2">
    <name type="scientific">Aspergillus pseudotamarii</name>
    <dbReference type="NCBI Taxonomy" id="132259"/>
    <lineage>
        <taxon>Eukaryota</taxon>
        <taxon>Fungi</taxon>
        <taxon>Dikarya</taxon>
        <taxon>Ascomycota</taxon>
        <taxon>Pezizomycotina</taxon>
        <taxon>Eurotiomycetes</taxon>
        <taxon>Eurotiomycetidae</taxon>
        <taxon>Eurotiales</taxon>
        <taxon>Aspergillaceae</taxon>
        <taxon>Aspergillus</taxon>
        <taxon>Aspergillus subgen. Circumdati</taxon>
    </lineage>
</organism>
<dbReference type="AlphaFoldDB" id="A0A5N6SL60"/>
<name>A0A5N6SL60_ASPPS</name>
<keyword evidence="2" id="KW-1185">Reference proteome</keyword>
<dbReference type="EMBL" id="ML743610">
    <property type="protein sequence ID" value="KAE8133874.1"/>
    <property type="molecule type" value="Genomic_DNA"/>
</dbReference>
<dbReference type="GeneID" id="43639773"/>
<gene>
    <name evidence="1" type="ORF">BDV38DRAFT_256998</name>
</gene>
<sequence>MIVFIGSVNGVAEYKHKGSVETNLYAILTWLSAEMVHGVRKKNAPYAFYRMRKNSPPISTAAIPTDSIFISVSRNDHILQRWTHKELNVVKLYTGRGVDVGHIAWIAETALHLACRHKELAGTREILG</sequence>
<dbReference type="RefSeq" id="XP_031909937.1">
    <property type="nucleotide sequence ID" value="XM_032055563.1"/>
</dbReference>
<evidence type="ECO:0000313" key="2">
    <source>
        <dbReference type="Proteomes" id="UP000325672"/>
    </source>
</evidence>